<reference evidence="1 3" key="1">
    <citation type="submission" date="2020-08" db="EMBL/GenBank/DDBJ databases">
        <title>Sequencing the genomes of 1000 actinobacteria strains.</title>
        <authorList>
            <person name="Klenk H.-P."/>
        </authorList>
    </citation>
    <scope>NUCLEOTIDE SEQUENCE [LARGE SCALE GENOMIC DNA]</scope>
    <source>
        <strain evidence="1 3">DSM 43023</strain>
    </source>
</reference>
<evidence type="ECO:0008006" key="4">
    <source>
        <dbReference type="Google" id="ProtNLM"/>
    </source>
</evidence>
<evidence type="ECO:0000313" key="2">
    <source>
        <dbReference type="EMBL" id="MBB4941780.1"/>
    </source>
</evidence>
<dbReference type="NCBIfam" id="NF033519">
    <property type="entry name" value="transpos_ISAzo13"/>
    <property type="match status" value="1"/>
</dbReference>
<accession>A0A7W7RYK4</accession>
<dbReference type="Proteomes" id="UP000534286">
    <property type="component" value="Unassembled WGS sequence"/>
</dbReference>
<keyword evidence="3" id="KW-1185">Reference proteome</keyword>
<name>A0A7W7RYK4_9ACTN</name>
<dbReference type="EMBL" id="JACHJU010000002">
    <property type="protein sequence ID" value="MBB4941780.1"/>
    <property type="molecule type" value="Genomic_DNA"/>
</dbReference>
<gene>
    <name evidence="1" type="ORF">FHR32_005021</name>
    <name evidence="2" type="ORF">FHR32_006157</name>
</gene>
<protein>
    <recommendedName>
        <fullName evidence="4">ISAzo13 family transposase</fullName>
    </recommendedName>
</protein>
<sequence>MTASSKEDVPAAELRAKFEQILPHLDERCRRLYLASEAAVLGHGGIALVAAASGISTATIARGIIELETHPAPTRRIRASGAGRKPLTVTDPGLLPALESLIEPHTRGDPVSPLRWTTLSLRSLAHALSAQKHPIGATTVGHLLHGLGYSLQGTAKTTEGTRHPDRDAQFAHLNATAAAFLDDDQPVISIDTKAKEWLGNRDRPGRTWQPGKNPIKVDSHTLVTSDQPVAIPYGIYDLATNSGWVNVGTDHDTAEFAVESVRRWWRRRGCLDHPHATRLLITADAGGSNNPRYWTWKKQLHDFARESGLEITVCHFPPGTSKWNKIEHRMFCHITANWRGRPLTSYQVVIETIAATTTEAGLRVSAELDTGNYPLGTAITPAEFHALPITPDAFHGDWNYTLAPTPPRLSEEAETNQPIDPDVTWMLTDPALTGMPRSDFARLVQISEPYWDALAEAAFQRRFHRPRRYLHPQTSSLDHFHRLLTALLRRRKAATSTLLARLLGVTRTNLSNQFQDGHRILDLHKISVTPIPGSPARTLEQLQDRITSADDCPADQL</sequence>
<evidence type="ECO:0000313" key="1">
    <source>
        <dbReference type="EMBL" id="MBB4940644.1"/>
    </source>
</evidence>
<dbReference type="EMBL" id="JACHJU010000002">
    <property type="protein sequence ID" value="MBB4940644.1"/>
    <property type="molecule type" value="Genomic_DNA"/>
</dbReference>
<organism evidence="1 3">
    <name type="scientific">Streptosporangium album</name>
    <dbReference type="NCBI Taxonomy" id="47479"/>
    <lineage>
        <taxon>Bacteria</taxon>
        <taxon>Bacillati</taxon>
        <taxon>Actinomycetota</taxon>
        <taxon>Actinomycetes</taxon>
        <taxon>Streptosporangiales</taxon>
        <taxon>Streptosporangiaceae</taxon>
        <taxon>Streptosporangium</taxon>
    </lineage>
</organism>
<dbReference type="Pfam" id="PF07592">
    <property type="entry name" value="DDE_Tnp_ISAZ013"/>
    <property type="match status" value="1"/>
</dbReference>
<dbReference type="InterPro" id="IPR011518">
    <property type="entry name" value="Transposase_36"/>
</dbReference>
<proteinExistence type="predicted"/>
<comment type="caution">
    <text evidence="1">The sequence shown here is derived from an EMBL/GenBank/DDBJ whole genome shotgun (WGS) entry which is preliminary data.</text>
</comment>
<dbReference type="AlphaFoldDB" id="A0A7W7RYK4"/>
<evidence type="ECO:0000313" key="3">
    <source>
        <dbReference type="Proteomes" id="UP000534286"/>
    </source>
</evidence>